<evidence type="ECO:0000313" key="1">
    <source>
        <dbReference type="EMBL" id="MFC6825236.1"/>
    </source>
</evidence>
<name>A0ABD5TXG6_9EURY</name>
<organism evidence="1 2">
    <name type="scientific">Halopelagius fulvigenes</name>
    <dbReference type="NCBI Taxonomy" id="1198324"/>
    <lineage>
        <taxon>Archaea</taxon>
        <taxon>Methanobacteriati</taxon>
        <taxon>Methanobacteriota</taxon>
        <taxon>Stenosarchaea group</taxon>
        <taxon>Halobacteria</taxon>
        <taxon>Halobacteriales</taxon>
        <taxon>Haloferacaceae</taxon>
    </lineage>
</organism>
<dbReference type="PANTHER" id="PTHR42754:SF1">
    <property type="entry name" value="LIPOPROTEIN"/>
    <property type="match status" value="1"/>
</dbReference>
<dbReference type="AlphaFoldDB" id="A0ABD5TXG6"/>
<accession>A0ABD5TXG6</accession>
<keyword evidence="2" id="KW-1185">Reference proteome</keyword>
<dbReference type="InterPro" id="IPR006311">
    <property type="entry name" value="TAT_signal"/>
</dbReference>
<dbReference type="Proteomes" id="UP001596408">
    <property type="component" value="Unassembled WGS sequence"/>
</dbReference>
<reference evidence="1 2" key="1">
    <citation type="journal article" date="2019" name="Int. J. Syst. Evol. Microbiol.">
        <title>The Global Catalogue of Microorganisms (GCM) 10K type strain sequencing project: providing services to taxonomists for standard genome sequencing and annotation.</title>
        <authorList>
            <consortium name="The Broad Institute Genomics Platform"/>
            <consortium name="The Broad Institute Genome Sequencing Center for Infectious Disease"/>
            <person name="Wu L."/>
            <person name="Ma J."/>
        </authorList>
    </citation>
    <scope>NUCLEOTIDE SEQUENCE [LARGE SCALE GENOMIC DNA]</scope>
    <source>
        <strain evidence="1 2">YIM 94188</strain>
    </source>
</reference>
<proteinExistence type="predicted"/>
<sequence length="521" mass="55322">MPNDNSGVVNRRRLLQLVGGTTVGLGLWPGAASARAFTFDGCETVRTDTDGNFAVVDTGDGYEGRELSSASRHDTPWSHDQTFCYTAADGEKVVGFIEENRYRGTCEGDSCTLHVNPNDCTVVGAREILERLDGDTVGICDSVIEPACNPSLPQADWVDFARTYVNERNASAQSLVQTADRGFALTGWRETANGEQDVYLVVTDGDGNVTFSRTYGGEQTEVAYDIVETSDGGFALAGLTTSFGAGDYDAWLVTTDQAGDIVFTETYGDDKRDRAKAVVQTADGGFALGGDTISDDTGSSDFWLVKTDETGDEEFSRTYGGELSETANAMVQTSDGGFALAGTTLSFGSGGNDFWLLKTDEEGNKEFAEAFGGEGLEVASSLVQTSDGGFALAGSTTSFDQGGGDFWLVKTDETGNEEFTRTYGGDELDLADAVVQTDERGFVLAGFTESFGVESSDIFLVTTNAIGETMSERTYGGCGDDRARSLVQTADCGYALAVEVVGQGRDRASEIALVKTVADLR</sequence>
<dbReference type="RefSeq" id="WP_379695274.1">
    <property type="nucleotide sequence ID" value="NZ_JBHSXH010000014.1"/>
</dbReference>
<dbReference type="PROSITE" id="PS51318">
    <property type="entry name" value="TAT"/>
    <property type="match status" value="1"/>
</dbReference>
<gene>
    <name evidence="1" type="ORF">ACFQEV_09575</name>
</gene>
<evidence type="ECO:0000313" key="2">
    <source>
        <dbReference type="Proteomes" id="UP001596408"/>
    </source>
</evidence>
<dbReference type="EMBL" id="JBHSXH010000014">
    <property type="protein sequence ID" value="MFC6825236.1"/>
    <property type="molecule type" value="Genomic_DNA"/>
</dbReference>
<comment type="caution">
    <text evidence="1">The sequence shown here is derived from an EMBL/GenBank/DDBJ whole genome shotgun (WGS) entry which is preliminary data.</text>
</comment>
<protein>
    <submittedName>
        <fullName evidence="1">Uncharacterized protein</fullName>
    </submittedName>
</protein>
<dbReference type="PANTHER" id="PTHR42754">
    <property type="entry name" value="ENDOGLUCANASE"/>
    <property type="match status" value="1"/>
</dbReference>